<dbReference type="Pfam" id="PF01126">
    <property type="entry name" value="Heme_oxygenase"/>
    <property type="match status" value="1"/>
</dbReference>
<proteinExistence type="predicted"/>
<organism evidence="1 2">
    <name type="scientific">Magnetospirillum fulvum MGU-K5</name>
    <dbReference type="NCBI Taxonomy" id="1316936"/>
    <lineage>
        <taxon>Bacteria</taxon>
        <taxon>Pseudomonadati</taxon>
        <taxon>Pseudomonadota</taxon>
        <taxon>Alphaproteobacteria</taxon>
        <taxon>Rhodospirillales</taxon>
        <taxon>Rhodospirillaceae</taxon>
        <taxon>Magnetospirillum</taxon>
    </lineage>
</organism>
<dbReference type="InterPro" id="IPR016084">
    <property type="entry name" value="Haem_Oase-like_multi-hlx"/>
</dbReference>
<protein>
    <submittedName>
        <fullName evidence="1">Heme oxygenase</fullName>
    </submittedName>
</protein>
<comment type="caution">
    <text evidence="1">The sequence shown here is derived from an EMBL/GenBank/DDBJ whole genome shotgun (WGS) entry which is preliminary data.</text>
</comment>
<sequence length="194" mass="21408">MRDATKAPHHRIDHRPLMAPLVRGDLTARLYGDALLALYSFHAPSERAFAAFLNDPDAVPPPRSAWLAADLDRLGRTEITQSAIGSVWSGQPPASPSEYIGMRYVIEGGSLGARAILAPLIERLPSECKSVTRFFDGQQEERDWLNFWALAERLGPLDADATIHAATRFFGEIESLADRRWQESHGTGSASTKK</sequence>
<dbReference type="STRING" id="1316936.K678_07717"/>
<dbReference type="EMBL" id="AQPH01000022">
    <property type="protein sequence ID" value="EPY02054.1"/>
    <property type="molecule type" value="Genomic_DNA"/>
</dbReference>
<dbReference type="AlphaFoldDB" id="S9SBH6"/>
<dbReference type="InterPro" id="IPR016053">
    <property type="entry name" value="Haem_Oase-like"/>
</dbReference>
<dbReference type="SUPFAM" id="SSF48613">
    <property type="entry name" value="Heme oxygenase-like"/>
    <property type="match status" value="1"/>
</dbReference>
<evidence type="ECO:0000313" key="2">
    <source>
        <dbReference type="Proteomes" id="UP000015350"/>
    </source>
</evidence>
<accession>S9SBH6</accession>
<dbReference type="eggNOG" id="COG3230">
    <property type="taxonomic scope" value="Bacteria"/>
</dbReference>
<gene>
    <name evidence="1" type="ORF">K678_07717</name>
</gene>
<dbReference type="CDD" id="cd19166">
    <property type="entry name" value="HemeO-bac"/>
    <property type="match status" value="1"/>
</dbReference>
<name>S9SBH6_MAGFU</name>
<dbReference type="GO" id="GO:0004392">
    <property type="term" value="F:heme oxygenase (decyclizing) activity"/>
    <property type="evidence" value="ECO:0007669"/>
    <property type="project" value="InterPro"/>
</dbReference>
<evidence type="ECO:0000313" key="1">
    <source>
        <dbReference type="EMBL" id="EPY02054.1"/>
    </source>
</evidence>
<reference evidence="1 2" key="1">
    <citation type="submission" date="2013-04" db="EMBL/GenBank/DDBJ databases">
        <authorList>
            <person name="Kuznetsov B."/>
            <person name="Ivanovsky R."/>
        </authorList>
    </citation>
    <scope>NUCLEOTIDE SEQUENCE [LARGE SCALE GENOMIC DNA]</scope>
    <source>
        <strain evidence="1 2">MGU-K5</strain>
    </source>
</reference>
<dbReference type="GO" id="GO:0006788">
    <property type="term" value="P:heme oxidation"/>
    <property type="evidence" value="ECO:0007669"/>
    <property type="project" value="InterPro"/>
</dbReference>
<dbReference type="Proteomes" id="UP000015350">
    <property type="component" value="Unassembled WGS sequence"/>
</dbReference>
<dbReference type="Gene3D" id="1.20.910.10">
    <property type="entry name" value="Heme oxygenase-like"/>
    <property type="match status" value="1"/>
</dbReference>